<accession>A0A9D4MN67</accession>
<name>A0A9D4MN67_DREPO</name>
<dbReference type="Proteomes" id="UP000828390">
    <property type="component" value="Unassembled WGS sequence"/>
</dbReference>
<dbReference type="PANTHER" id="PTHR19871:SF14">
    <property type="entry name" value="DUF4062 DOMAIN-CONTAINING PROTEIN"/>
    <property type="match status" value="1"/>
</dbReference>
<keyword evidence="3" id="KW-1185">Reference proteome</keyword>
<reference evidence="2" key="2">
    <citation type="submission" date="2020-11" db="EMBL/GenBank/DDBJ databases">
        <authorList>
            <person name="McCartney M.A."/>
            <person name="Auch B."/>
            <person name="Kono T."/>
            <person name="Mallez S."/>
            <person name="Becker A."/>
            <person name="Gohl D.M."/>
            <person name="Silverstein K.A.T."/>
            <person name="Koren S."/>
            <person name="Bechman K.B."/>
            <person name="Herman A."/>
            <person name="Abrahante J.E."/>
            <person name="Garbe J."/>
        </authorList>
    </citation>
    <scope>NUCLEOTIDE SEQUENCE</scope>
    <source>
        <strain evidence="2">Duluth1</strain>
        <tissue evidence="2">Whole animal</tissue>
    </source>
</reference>
<gene>
    <name evidence="2" type="ORF">DPMN_002473</name>
</gene>
<evidence type="ECO:0000256" key="1">
    <source>
        <dbReference type="SAM" id="MobiDB-lite"/>
    </source>
</evidence>
<dbReference type="PANTHER" id="PTHR19871">
    <property type="entry name" value="BETA TRANSDUCIN-RELATED PROTEIN"/>
    <property type="match status" value="1"/>
</dbReference>
<evidence type="ECO:0000313" key="3">
    <source>
        <dbReference type="Proteomes" id="UP000828390"/>
    </source>
</evidence>
<dbReference type="InterPro" id="IPR052752">
    <property type="entry name" value="NACHT-WD_repeat"/>
</dbReference>
<protein>
    <submittedName>
        <fullName evidence="2">Uncharacterized protein</fullName>
    </submittedName>
</protein>
<feature type="region of interest" description="Disordered" evidence="1">
    <location>
        <begin position="307"/>
        <end position="328"/>
    </location>
</feature>
<evidence type="ECO:0000313" key="2">
    <source>
        <dbReference type="EMBL" id="KAH3878576.1"/>
    </source>
</evidence>
<sequence>MVWPHSVSLQITLPHINNDAFIDDDVINVDDDAHVIDEEEEYANNKTVDRLWQRHEDRYGTSQPFRFGEDGYNNRALNNLSYHRLHAAHVDLLKKECLANVHFCVAKLHALPVEALLDDFTAAKAAFPGKPLIKCILEALLLSRKGLQMDPVQFMPQLLGRLEDNEPCFKKAGQPAHSFITPDQSAQSAYDPYSHDAAQCSVLFQSTAEFKQRLREYSSKVWFEPDVNILERTGDQLLHSIHVHASEIDMMTITSYVAYFHGIVHRSSRQEEDRLEHTTDLKGARTVDMVTVVTIAKDNNLRVWARSRDKKRTTDRQARTLAPIERIE</sequence>
<dbReference type="AlphaFoldDB" id="A0A9D4MN67"/>
<organism evidence="2 3">
    <name type="scientific">Dreissena polymorpha</name>
    <name type="common">Zebra mussel</name>
    <name type="synonym">Mytilus polymorpha</name>
    <dbReference type="NCBI Taxonomy" id="45954"/>
    <lineage>
        <taxon>Eukaryota</taxon>
        <taxon>Metazoa</taxon>
        <taxon>Spiralia</taxon>
        <taxon>Lophotrochozoa</taxon>
        <taxon>Mollusca</taxon>
        <taxon>Bivalvia</taxon>
        <taxon>Autobranchia</taxon>
        <taxon>Heteroconchia</taxon>
        <taxon>Euheterodonta</taxon>
        <taxon>Imparidentia</taxon>
        <taxon>Neoheterodontei</taxon>
        <taxon>Myida</taxon>
        <taxon>Dreissenoidea</taxon>
        <taxon>Dreissenidae</taxon>
        <taxon>Dreissena</taxon>
    </lineage>
</organism>
<dbReference type="EMBL" id="JAIWYP010000001">
    <property type="protein sequence ID" value="KAH3878576.1"/>
    <property type="molecule type" value="Genomic_DNA"/>
</dbReference>
<reference evidence="2" key="1">
    <citation type="journal article" date="2019" name="bioRxiv">
        <title>The Genome of the Zebra Mussel, Dreissena polymorpha: A Resource for Invasive Species Research.</title>
        <authorList>
            <person name="McCartney M.A."/>
            <person name="Auch B."/>
            <person name="Kono T."/>
            <person name="Mallez S."/>
            <person name="Zhang Y."/>
            <person name="Obille A."/>
            <person name="Becker A."/>
            <person name="Abrahante J.E."/>
            <person name="Garbe J."/>
            <person name="Badalamenti J.P."/>
            <person name="Herman A."/>
            <person name="Mangelson H."/>
            <person name="Liachko I."/>
            <person name="Sullivan S."/>
            <person name="Sone E.D."/>
            <person name="Koren S."/>
            <person name="Silverstein K.A.T."/>
            <person name="Beckman K.B."/>
            <person name="Gohl D.M."/>
        </authorList>
    </citation>
    <scope>NUCLEOTIDE SEQUENCE</scope>
    <source>
        <strain evidence="2">Duluth1</strain>
        <tissue evidence="2">Whole animal</tissue>
    </source>
</reference>
<comment type="caution">
    <text evidence="2">The sequence shown here is derived from an EMBL/GenBank/DDBJ whole genome shotgun (WGS) entry which is preliminary data.</text>
</comment>
<proteinExistence type="predicted"/>